<protein>
    <recommendedName>
        <fullName evidence="2">DUF302 domain-containing protein</fullName>
    </recommendedName>
</protein>
<name>A0A1W1BGQ7_9ZZZZ</name>
<evidence type="ECO:0008006" key="2">
    <source>
        <dbReference type="Google" id="ProtNLM"/>
    </source>
</evidence>
<gene>
    <name evidence="1" type="ORF">MNB_SV-6-205</name>
</gene>
<sequence>MKSIVRGILVSLLLVTGLIAADQANHIRVFTSDNSDGKITAKTIQSAFEKAGFMVEANNDMNAPFKRDFNNTNFDVYNLMVLWRKDTILALAEKYPEIGLFAPMSMSIYTKKGDKTISVSSITPAGMASMIGIPEENKALADLGKKVEEALKAAMPKGKFVELPYKMKAPKGELVHKVAFDQKGSDWEEEKDDIEMAFEGELAPNGFVSPAFVDLNFDLDEHDKDWYTFYDAYSICKIKVIYTVSKLHPEAGALAPCTMYFYQKRDEKKFYMGFPTVQKWISALNIEDKESIDVLLDAQKRFENILSKITKK</sequence>
<dbReference type="InterPro" id="IPR035923">
    <property type="entry name" value="TT1751-like_sf"/>
</dbReference>
<proteinExistence type="predicted"/>
<dbReference type="SUPFAM" id="SSF103247">
    <property type="entry name" value="TT1751-like"/>
    <property type="match status" value="2"/>
</dbReference>
<evidence type="ECO:0000313" key="1">
    <source>
        <dbReference type="EMBL" id="SFV52744.1"/>
    </source>
</evidence>
<dbReference type="AlphaFoldDB" id="A0A1W1BGQ7"/>
<dbReference type="EMBL" id="FPHC01000026">
    <property type="protein sequence ID" value="SFV52744.1"/>
    <property type="molecule type" value="Genomic_DNA"/>
</dbReference>
<reference evidence="1" key="1">
    <citation type="submission" date="2016-10" db="EMBL/GenBank/DDBJ databases">
        <authorList>
            <person name="de Groot N.N."/>
        </authorList>
    </citation>
    <scope>NUCLEOTIDE SEQUENCE</scope>
</reference>
<dbReference type="Gene3D" id="3.30.310.70">
    <property type="entry name" value="TT1751-like domain"/>
    <property type="match status" value="2"/>
</dbReference>
<organism evidence="1">
    <name type="scientific">hydrothermal vent metagenome</name>
    <dbReference type="NCBI Taxonomy" id="652676"/>
    <lineage>
        <taxon>unclassified sequences</taxon>
        <taxon>metagenomes</taxon>
        <taxon>ecological metagenomes</taxon>
    </lineage>
</organism>
<accession>A0A1W1BGQ7</accession>